<dbReference type="InParanoid" id="A0A1I5XJY1"/>
<keyword evidence="2" id="KW-1185">Reference proteome</keyword>
<dbReference type="Gene3D" id="3.40.50.450">
    <property type="match status" value="1"/>
</dbReference>
<organism evidence="1 2">
    <name type="scientific">Actinomadura madurae</name>
    <dbReference type="NCBI Taxonomy" id="1993"/>
    <lineage>
        <taxon>Bacteria</taxon>
        <taxon>Bacillati</taxon>
        <taxon>Actinomycetota</taxon>
        <taxon>Actinomycetes</taxon>
        <taxon>Streptosporangiales</taxon>
        <taxon>Thermomonosporaceae</taxon>
        <taxon>Actinomadura</taxon>
    </lineage>
</organism>
<keyword evidence="1" id="KW-0808">Transferase</keyword>
<evidence type="ECO:0000313" key="2">
    <source>
        <dbReference type="Proteomes" id="UP000183413"/>
    </source>
</evidence>
<dbReference type="SUPFAM" id="SSF52309">
    <property type="entry name" value="N-(deoxy)ribosyltransferase-like"/>
    <property type="match status" value="1"/>
</dbReference>
<dbReference type="GO" id="GO:0016740">
    <property type="term" value="F:transferase activity"/>
    <property type="evidence" value="ECO:0007669"/>
    <property type="project" value="UniProtKB-KW"/>
</dbReference>
<sequence length="148" mass="16390">MTRFIFICYALDGEHLDLLRERLRLIALGAGDVGLQTYAHIRDAQNWHTGHLSKKEVLEAAFARISQADAVLLDLTSSAGSKRVGLNIEAGYAKALEKPILAVWHKSDRPPMTTDLADYETCYEEKAGLRAAVRRLLTQARLTSVTPA</sequence>
<evidence type="ECO:0000313" key="1">
    <source>
        <dbReference type="EMBL" id="SFQ32291.1"/>
    </source>
</evidence>
<name>A0A1I5XJY1_9ACTN</name>
<accession>A0A1I5XJY1</accession>
<reference evidence="1 2" key="1">
    <citation type="submission" date="2016-10" db="EMBL/GenBank/DDBJ databases">
        <authorList>
            <person name="de Groot N.N."/>
        </authorList>
    </citation>
    <scope>NUCLEOTIDE SEQUENCE [LARGE SCALE GENOMIC DNA]</scope>
    <source>
        <strain evidence="1 2">DSM 43067</strain>
    </source>
</reference>
<protein>
    <submittedName>
        <fullName evidence="1">Nucleoside 2-deoxyribosyltransferase</fullName>
    </submittedName>
</protein>
<dbReference type="InterPro" id="IPR007710">
    <property type="entry name" value="Nucleoside_deoxyribTrfase"/>
</dbReference>
<gene>
    <name evidence="1" type="ORF">SAMN04489713_12757</name>
</gene>
<dbReference type="RefSeq" id="WP_075024696.1">
    <property type="nucleotide sequence ID" value="NZ_CP094265.1"/>
</dbReference>
<dbReference type="EMBL" id="FOVH01000027">
    <property type="protein sequence ID" value="SFQ32291.1"/>
    <property type="molecule type" value="Genomic_DNA"/>
</dbReference>
<proteinExistence type="predicted"/>
<dbReference type="AlphaFoldDB" id="A0A1I5XJY1"/>
<dbReference type="Pfam" id="PF05014">
    <property type="entry name" value="Nuc_deoxyrib_tr"/>
    <property type="match status" value="1"/>
</dbReference>
<dbReference type="Proteomes" id="UP000183413">
    <property type="component" value="Unassembled WGS sequence"/>
</dbReference>
<dbReference type="STRING" id="1993.SAMN04489713_12757"/>